<dbReference type="AlphaFoldDB" id="A0A9Y3RVW5"/>
<proteinExistence type="predicted"/>
<dbReference type="Proteomes" id="UP000695023">
    <property type="component" value="Unplaced"/>
</dbReference>
<dbReference type="InterPro" id="IPR027417">
    <property type="entry name" value="P-loop_NTPase"/>
</dbReference>
<reference evidence="3" key="1">
    <citation type="submission" date="2025-08" db="UniProtKB">
        <authorList>
            <consortium name="RefSeq"/>
        </authorList>
    </citation>
    <scope>IDENTIFICATION</scope>
</reference>
<keyword evidence="2" id="KW-1185">Reference proteome</keyword>
<accession>A0A9Y3RVW5</accession>
<gene>
    <name evidence="3" type="primary">LOC102210863</name>
</gene>
<evidence type="ECO:0000313" key="3">
    <source>
        <dbReference type="RefSeq" id="XP_005747739.1"/>
    </source>
</evidence>
<dbReference type="Gene3D" id="3.40.50.300">
    <property type="entry name" value="P-loop containing nucleotide triphosphate hydrolases"/>
    <property type="match status" value="1"/>
</dbReference>
<sequence>MANCEQEKLRIVLIEKTETALSKKIKGILEKSFNLVMALTRDNGCVIVKEEELKDFESSIFSPGPHVFLLIYMGHLSPSSGDAERIQHIKEFFGEASTPYFLPLIIHKNATLDTKKKEDILFSIEKDLKLSRETYCAFCCKGGKVNENEINNLVVKIKEVVNKNKNKEIYTKEMFDEAQKSNSKGKTGDGDQGHSKNATDTAAKIREFFSFKDLPDFCAKMTIRAQKE</sequence>
<name>A0A9Y3RVW5_9CICH</name>
<evidence type="ECO:0000256" key="1">
    <source>
        <dbReference type="SAM" id="MobiDB-lite"/>
    </source>
</evidence>
<organism evidence="2 3">
    <name type="scientific">Pundamilia nyererei</name>
    <dbReference type="NCBI Taxonomy" id="303518"/>
    <lineage>
        <taxon>Eukaryota</taxon>
        <taxon>Metazoa</taxon>
        <taxon>Chordata</taxon>
        <taxon>Craniata</taxon>
        <taxon>Vertebrata</taxon>
        <taxon>Euteleostomi</taxon>
        <taxon>Actinopterygii</taxon>
        <taxon>Neopterygii</taxon>
        <taxon>Teleostei</taxon>
        <taxon>Neoteleostei</taxon>
        <taxon>Acanthomorphata</taxon>
        <taxon>Ovalentaria</taxon>
        <taxon>Cichlomorphae</taxon>
        <taxon>Cichliformes</taxon>
        <taxon>Cichlidae</taxon>
        <taxon>African cichlids</taxon>
        <taxon>Pseudocrenilabrinae</taxon>
        <taxon>Haplochromini</taxon>
        <taxon>Pundamilia</taxon>
    </lineage>
</organism>
<evidence type="ECO:0000313" key="2">
    <source>
        <dbReference type="Proteomes" id="UP000695023"/>
    </source>
</evidence>
<dbReference type="RefSeq" id="XP_005747739.1">
    <property type="nucleotide sequence ID" value="XM_005747682.1"/>
</dbReference>
<dbReference type="GeneID" id="102210863"/>
<feature type="region of interest" description="Disordered" evidence="1">
    <location>
        <begin position="174"/>
        <end position="198"/>
    </location>
</feature>
<protein>
    <submittedName>
        <fullName evidence="3">Uncharacterized protein LOC102210863</fullName>
    </submittedName>
</protein>